<sequence length="56" mass="5903">MLGKSSPKVNVILLPVLTVMTSGAVSFGIAMKFLHVALNAAVEDARKINGFTQSDN</sequence>
<gene>
    <name evidence="2" type="ORF">DPMN_053421</name>
</gene>
<reference evidence="2" key="2">
    <citation type="submission" date="2020-11" db="EMBL/GenBank/DDBJ databases">
        <authorList>
            <person name="McCartney M.A."/>
            <person name="Auch B."/>
            <person name="Kono T."/>
            <person name="Mallez S."/>
            <person name="Becker A."/>
            <person name="Gohl D.M."/>
            <person name="Silverstein K.A.T."/>
            <person name="Koren S."/>
            <person name="Bechman K.B."/>
            <person name="Herman A."/>
            <person name="Abrahante J.E."/>
            <person name="Garbe J."/>
        </authorList>
    </citation>
    <scope>NUCLEOTIDE SEQUENCE</scope>
    <source>
        <strain evidence="2">Duluth1</strain>
        <tissue evidence="2">Whole animal</tissue>
    </source>
</reference>
<reference evidence="2" key="1">
    <citation type="journal article" date="2019" name="bioRxiv">
        <title>The Genome of the Zebra Mussel, Dreissena polymorpha: A Resource for Invasive Species Research.</title>
        <authorList>
            <person name="McCartney M.A."/>
            <person name="Auch B."/>
            <person name="Kono T."/>
            <person name="Mallez S."/>
            <person name="Zhang Y."/>
            <person name="Obille A."/>
            <person name="Becker A."/>
            <person name="Abrahante J.E."/>
            <person name="Garbe J."/>
            <person name="Badalamenti J.P."/>
            <person name="Herman A."/>
            <person name="Mangelson H."/>
            <person name="Liachko I."/>
            <person name="Sullivan S."/>
            <person name="Sone E.D."/>
            <person name="Koren S."/>
            <person name="Silverstein K.A.T."/>
            <person name="Beckman K.B."/>
            <person name="Gohl D.M."/>
        </authorList>
    </citation>
    <scope>NUCLEOTIDE SEQUENCE</scope>
    <source>
        <strain evidence="2">Duluth1</strain>
        <tissue evidence="2">Whole animal</tissue>
    </source>
</reference>
<dbReference type="Proteomes" id="UP000828390">
    <property type="component" value="Unassembled WGS sequence"/>
</dbReference>
<accession>A0A9D4HS63</accession>
<name>A0A9D4HS63_DREPO</name>
<dbReference type="EMBL" id="JAIWYP010000012">
    <property type="protein sequence ID" value="KAH3727483.1"/>
    <property type="molecule type" value="Genomic_DNA"/>
</dbReference>
<keyword evidence="1" id="KW-1133">Transmembrane helix</keyword>
<dbReference type="AlphaFoldDB" id="A0A9D4HS63"/>
<keyword evidence="1" id="KW-0812">Transmembrane</keyword>
<keyword evidence="1" id="KW-0472">Membrane</keyword>
<keyword evidence="3" id="KW-1185">Reference proteome</keyword>
<organism evidence="2 3">
    <name type="scientific">Dreissena polymorpha</name>
    <name type="common">Zebra mussel</name>
    <name type="synonym">Mytilus polymorpha</name>
    <dbReference type="NCBI Taxonomy" id="45954"/>
    <lineage>
        <taxon>Eukaryota</taxon>
        <taxon>Metazoa</taxon>
        <taxon>Spiralia</taxon>
        <taxon>Lophotrochozoa</taxon>
        <taxon>Mollusca</taxon>
        <taxon>Bivalvia</taxon>
        <taxon>Autobranchia</taxon>
        <taxon>Heteroconchia</taxon>
        <taxon>Euheterodonta</taxon>
        <taxon>Imparidentia</taxon>
        <taxon>Neoheterodontei</taxon>
        <taxon>Myida</taxon>
        <taxon>Dreissenoidea</taxon>
        <taxon>Dreissenidae</taxon>
        <taxon>Dreissena</taxon>
    </lineage>
</organism>
<proteinExistence type="predicted"/>
<evidence type="ECO:0000256" key="1">
    <source>
        <dbReference type="SAM" id="Phobius"/>
    </source>
</evidence>
<comment type="caution">
    <text evidence="2">The sequence shown here is derived from an EMBL/GenBank/DDBJ whole genome shotgun (WGS) entry which is preliminary data.</text>
</comment>
<protein>
    <submittedName>
        <fullName evidence="2">Uncharacterized protein</fullName>
    </submittedName>
</protein>
<feature type="transmembrane region" description="Helical" evidence="1">
    <location>
        <begin position="12"/>
        <end position="34"/>
    </location>
</feature>
<evidence type="ECO:0000313" key="2">
    <source>
        <dbReference type="EMBL" id="KAH3727483.1"/>
    </source>
</evidence>
<evidence type="ECO:0000313" key="3">
    <source>
        <dbReference type="Proteomes" id="UP000828390"/>
    </source>
</evidence>